<feature type="domain" description="ThuA-like" evidence="2">
    <location>
        <begin position="10"/>
        <end position="235"/>
    </location>
</feature>
<gene>
    <name evidence="3" type="ORF">RISK_002096</name>
</gene>
<dbReference type="Gene3D" id="3.40.50.880">
    <property type="match status" value="1"/>
</dbReference>
<dbReference type="InterPro" id="IPR029062">
    <property type="entry name" value="Class_I_gatase-like"/>
</dbReference>
<evidence type="ECO:0000313" key="3">
    <source>
        <dbReference type="EMBL" id="KLU05464.1"/>
    </source>
</evidence>
<dbReference type="PANTHER" id="PTHR40469">
    <property type="entry name" value="SECRETED GLYCOSYL HYDROLASE"/>
    <property type="match status" value="1"/>
</dbReference>
<feature type="region of interest" description="Disordered" evidence="1">
    <location>
        <begin position="168"/>
        <end position="188"/>
    </location>
</feature>
<dbReference type="AlphaFoldDB" id="A0A0J1EIY0"/>
<dbReference type="SUPFAM" id="SSF52317">
    <property type="entry name" value="Class I glutamine amidotransferase-like"/>
    <property type="match status" value="1"/>
</dbReference>
<reference evidence="3" key="1">
    <citation type="submission" date="2015-05" db="EMBL/GenBank/DDBJ databases">
        <title>Permanent draft genome of Rhodopirellula islandicus K833.</title>
        <authorList>
            <person name="Kizina J."/>
            <person name="Richter M."/>
            <person name="Glockner F.O."/>
            <person name="Harder J."/>
        </authorList>
    </citation>
    <scope>NUCLEOTIDE SEQUENCE [LARGE SCALE GENOMIC DNA]</scope>
    <source>
        <strain evidence="3">K833</strain>
    </source>
</reference>
<proteinExistence type="predicted"/>
<keyword evidence="4" id="KW-1185">Reference proteome</keyword>
<dbReference type="PANTHER" id="PTHR40469:SF2">
    <property type="entry name" value="GALACTOSE-BINDING DOMAIN-LIKE SUPERFAMILY PROTEIN"/>
    <property type="match status" value="1"/>
</dbReference>
<dbReference type="EMBL" id="LECT01000017">
    <property type="protein sequence ID" value="KLU05464.1"/>
    <property type="molecule type" value="Genomic_DNA"/>
</dbReference>
<sequence length="293" mass="32400">MLIAGSPSHGYGAHEHYAGLKVLEQSLLEANPNLQTEVVRGWPKDASKVESADSVVLYSDGQGGHVAFDHRDELRTLLKRGGGLVCLHYATEMTPGESGDDMVELLGGHFEVHYSVNPHWIAKFDSLPEHPITHNVEPFATNDEWYFHLRFSDQGKLTPILQSVAPESTMRRPDGAHTGNPHARKSVAAGEPQTVAWAYEPEFGGRSFGFTGGHHHWNWSHVPVRQLVTNAIRWTAGDDPTQEANSLQPISAERLLADQDFEPPTTFDLETVAKQFAIPATSETSKDNAKKKR</sequence>
<dbReference type="PATRIC" id="fig|595434.4.peg.2007"/>
<evidence type="ECO:0000256" key="1">
    <source>
        <dbReference type="SAM" id="MobiDB-lite"/>
    </source>
</evidence>
<name>A0A0J1EIY0_RHOIS</name>
<evidence type="ECO:0000313" key="4">
    <source>
        <dbReference type="Proteomes" id="UP000036367"/>
    </source>
</evidence>
<dbReference type="Proteomes" id="UP000036367">
    <property type="component" value="Unassembled WGS sequence"/>
</dbReference>
<comment type="caution">
    <text evidence="3">The sequence shown here is derived from an EMBL/GenBank/DDBJ whole genome shotgun (WGS) entry which is preliminary data.</text>
</comment>
<dbReference type="Pfam" id="PF06283">
    <property type="entry name" value="ThuA"/>
    <property type="match status" value="1"/>
</dbReference>
<dbReference type="InterPro" id="IPR029010">
    <property type="entry name" value="ThuA-like"/>
</dbReference>
<dbReference type="STRING" id="595434.RISK_002096"/>
<evidence type="ECO:0000259" key="2">
    <source>
        <dbReference type="Pfam" id="PF06283"/>
    </source>
</evidence>
<accession>A0A0J1EIY0</accession>
<protein>
    <submittedName>
        <fullName evidence="3">Signal peptide protein</fullName>
    </submittedName>
</protein>
<organism evidence="3 4">
    <name type="scientific">Rhodopirellula islandica</name>
    <dbReference type="NCBI Taxonomy" id="595434"/>
    <lineage>
        <taxon>Bacteria</taxon>
        <taxon>Pseudomonadati</taxon>
        <taxon>Planctomycetota</taxon>
        <taxon>Planctomycetia</taxon>
        <taxon>Pirellulales</taxon>
        <taxon>Pirellulaceae</taxon>
        <taxon>Rhodopirellula</taxon>
    </lineage>
</organism>